<dbReference type="GO" id="GO:0009535">
    <property type="term" value="C:chloroplast thylakoid membrane"/>
    <property type="evidence" value="ECO:0007669"/>
    <property type="project" value="UniProtKB-SubCell"/>
</dbReference>
<protein>
    <recommendedName>
        <fullName evidence="4">Protein PsbN</fullName>
    </recommendedName>
</protein>
<reference evidence="5" key="1">
    <citation type="submission" date="2014-10" db="EMBL/GenBank/DDBJ databases">
        <title>The plastid genome of Lepidodinium chlorophorum.</title>
        <authorList>
            <person name="Kamikawa R."/>
            <person name="Tanifuji G."/>
            <person name="Kawachi M."/>
            <person name="Miyashita M."/>
            <person name="Hashimoto T."/>
            <person name="Inagaki Y."/>
        </authorList>
    </citation>
    <scope>NUCLEOTIDE SEQUENCE</scope>
</reference>
<keyword evidence="5" id="KW-0934">Plastid</keyword>
<keyword evidence="3 4" id="KW-0472">Membrane</keyword>
<gene>
    <name evidence="4 5" type="primary">psbN</name>
</gene>
<dbReference type="InterPro" id="IPR003398">
    <property type="entry name" value="PSII_PsbN"/>
</dbReference>
<geneLocation type="chloroplast" evidence="5"/>
<keyword evidence="5" id="KW-0150">Chloroplast</keyword>
<dbReference type="GeneID" id="24286228"/>
<name>A0A0F7R637_LEPCH</name>
<evidence type="ECO:0000313" key="5">
    <source>
        <dbReference type="EMBL" id="BAR72337.1"/>
    </source>
</evidence>
<comment type="caution">
    <text evidence="4">Originally thought to be a component of PSII; based on experiments in Synechocystis, N.tabacum and barley, and its absence from PSII in T.elongatus and T.vulcanus, this is probably not true.</text>
</comment>
<dbReference type="EMBL" id="LC008447">
    <property type="protein sequence ID" value="BAR72337.1"/>
    <property type="molecule type" value="Genomic_DNA"/>
</dbReference>
<dbReference type="AlphaFoldDB" id="A0A0F7R637"/>
<keyword evidence="2 4" id="KW-1133">Transmembrane helix</keyword>
<dbReference type="Pfam" id="PF02468">
    <property type="entry name" value="PsbN"/>
    <property type="match status" value="1"/>
</dbReference>
<keyword evidence="4" id="KW-0793">Thylakoid</keyword>
<dbReference type="HAMAP" id="MF_00293">
    <property type="entry name" value="PSII_PsbN"/>
    <property type="match status" value="1"/>
</dbReference>
<evidence type="ECO:0000256" key="4">
    <source>
        <dbReference type="HAMAP-Rule" id="MF_00293"/>
    </source>
</evidence>
<comment type="function">
    <text evidence="4">May play a role in photosystem I and II biogenesis.</text>
</comment>
<keyword evidence="1 4" id="KW-0812">Transmembrane</keyword>
<evidence type="ECO:0000256" key="1">
    <source>
        <dbReference type="ARBA" id="ARBA00022692"/>
    </source>
</evidence>
<evidence type="ECO:0000256" key="3">
    <source>
        <dbReference type="ARBA" id="ARBA00023136"/>
    </source>
</evidence>
<evidence type="ECO:0000256" key="2">
    <source>
        <dbReference type="ARBA" id="ARBA00022989"/>
    </source>
</evidence>
<proteinExistence type="inferred from homology"/>
<organism evidence="5">
    <name type="scientific">Lepidodinium chlorophorum</name>
    <name type="common">Dinoflagellate</name>
    <name type="synonym">Gymnodinium chlorophorum</name>
    <dbReference type="NCBI Taxonomy" id="107758"/>
    <lineage>
        <taxon>Eukaryota</taxon>
        <taxon>Sar</taxon>
        <taxon>Alveolata</taxon>
        <taxon>Dinophyceae</taxon>
        <taxon>Gymnodiniales</taxon>
        <taxon>Gymnodiniaceae</taxon>
        <taxon>Lepidodinium</taxon>
    </lineage>
</organism>
<dbReference type="GO" id="GO:0015979">
    <property type="term" value="P:photosynthesis"/>
    <property type="evidence" value="ECO:0007669"/>
    <property type="project" value="InterPro"/>
</dbReference>
<dbReference type="RefSeq" id="YP_009139363.1">
    <property type="nucleotide sequence ID" value="NC_027093.1"/>
</dbReference>
<sequence length="44" mass="5285">MRNPRFFFPIFLFSFVLRSTVYSIYVGFGPPSKVLRDPFEEHEN</sequence>
<comment type="similarity">
    <text evidence="4">Belongs to the PsbN family.</text>
</comment>
<comment type="subcellular location">
    <subcellularLocation>
        <location evidence="4">Plastid</location>
        <location evidence="4">Chloroplast thylakoid membrane</location>
        <topology evidence="4">Single-pass membrane protein</topology>
    </subcellularLocation>
</comment>
<accession>A0A0F7R637</accession>